<evidence type="ECO:0000256" key="1">
    <source>
        <dbReference type="SAM" id="MobiDB-lite"/>
    </source>
</evidence>
<dbReference type="EMBL" id="JBBNAG010000013">
    <property type="protein sequence ID" value="KAK9083185.1"/>
    <property type="molecule type" value="Genomic_DNA"/>
</dbReference>
<gene>
    <name evidence="2" type="ORF">Scep_029656</name>
</gene>
<feature type="compositionally biased region" description="Low complexity" evidence="1">
    <location>
        <begin position="33"/>
        <end position="42"/>
    </location>
</feature>
<sequence length="94" mass="10090">MAARLRAEPKRGPTAATRLQQHLRRVDSRSGADEAAQAAARQSEARDGARRQETAAAMWHAAPASESSSGAVNDVERRCGGALPERSIPDKTQR</sequence>
<feature type="compositionally biased region" description="Basic and acidic residues" evidence="1">
    <location>
        <begin position="43"/>
        <end position="53"/>
    </location>
</feature>
<organism evidence="2 3">
    <name type="scientific">Stephania cephalantha</name>
    <dbReference type="NCBI Taxonomy" id="152367"/>
    <lineage>
        <taxon>Eukaryota</taxon>
        <taxon>Viridiplantae</taxon>
        <taxon>Streptophyta</taxon>
        <taxon>Embryophyta</taxon>
        <taxon>Tracheophyta</taxon>
        <taxon>Spermatophyta</taxon>
        <taxon>Magnoliopsida</taxon>
        <taxon>Ranunculales</taxon>
        <taxon>Menispermaceae</taxon>
        <taxon>Menispermoideae</taxon>
        <taxon>Cissampelideae</taxon>
        <taxon>Stephania</taxon>
    </lineage>
</organism>
<dbReference type="AlphaFoldDB" id="A0AAP0DY37"/>
<evidence type="ECO:0000313" key="2">
    <source>
        <dbReference type="EMBL" id="KAK9083185.1"/>
    </source>
</evidence>
<feature type="region of interest" description="Disordered" evidence="1">
    <location>
        <begin position="1"/>
        <end position="94"/>
    </location>
</feature>
<protein>
    <submittedName>
        <fullName evidence="2">Uncharacterized protein</fullName>
    </submittedName>
</protein>
<keyword evidence="3" id="KW-1185">Reference proteome</keyword>
<feature type="compositionally biased region" description="Basic and acidic residues" evidence="1">
    <location>
        <begin position="1"/>
        <end position="11"/>
    </location>
</feature>
<evidence type="ECO:0000313" key="3">
    <source>
        <dbReference type="Proteomes" id="UP001419268"/>
    </source>
</evidence>
<reference evidence="2 3" key="1">
    <citation type="submission" date="2024-01" db="EMBL/GenBank/DDBJ databases">
        <title>Genome assemblies of Stephania.</title>
        <authorList>
            <person name="Yang L."/>
        </authorList>
    </citation>
    <scope>NUCLEOTIDE SEQUENCE [LARGE SCALE GENOMIC DNA]</scope>
    <source>
        <strain evidence="2">JXDWG</strain>
        <tissue evidence="2">Leaf</tissue>
    </source>
</reference>
<dbReference type="Proteomes" id="UP001419268">
    <property type="component" value="Unassembled WGS sequence"/>
</dbReference>
<name>A0AAP0DY37_9MAGN</name>
<proteinExistence type="predicted"/>
<comment type="caution">
    <text evidence="2">The sequence shown here is derived from an EMBL/GenBank/DDBJ whole genome shotgun (WGS) entry which is preliminary data.</text>
</comment>
<accession>A0AAP0DY37</accession>